<accession>A0ABS8VMH4</accession>
<feature type="non-terminal residue" evidence="1">
    <location>
        <position position="1"/>
    </location>
</feature>
<sequence length="95" mass="10596">IASITPVVKISNLDPIDDNSYSSSHFLEFSISGSGSESWGKMDSLVVEETIACAEIRHSYTTLLGKIKNEMEFKLVEKKNRAESGIWGEKMKELL</sequence>
<evidence type="ECO:0000313" key="1">
    <source>
        <dbReference type="EMBL" id="MCE0482019.1"/>
    </source>
</evidence>
<dbReference type="Proteomes" id="UP000823775">
    <property type="component" value="Unassembled WGS sequence"/>
</dbReference>
<organism evidence="1 2">
    <name type="scientific">Datura stramonium</name>
    <name type="common">Jimsonweed</name>
    <name type="synonym">Common thornapple</name>
    <dbReference type="NCBI Taxonomy" id="4076"/>
    <lineage>
        <taxon>Eukaryota</taxon>
        <taxon>Viridiplantae</taxon>
        <taxon>Streptophyta</taxon>
        <taxon>Embryophyta</taxon>
        <taxon>Tracheophyta</taxon>
        <taxon>Spermatophyta</taxon>
        <taxon>Magnoliopsida</taxon>
        <taxon>eudicotyledons</taxon>
        <taxon>Gunneridae</taxon>
        <taxon>Pentapetalae</taxon>
        <taxon>asterids</taxon>
        <taxon>lamiids</taxon>
        <taxon>Solanales</taxon>
        <taxon>Solanaceae</taxon>
        <taxon>Solanoideae</taxon>
        <taxon>Datureae</taxon>
        <taxon>Datura</taxon>
    </lineage>
</organism>
<comment type="caution">
    <text evidence="1">The sequence shown here is derived from an EMBL/GenBank/DDBJ whole genome shotgun (WGS) entry which is preliminary data.</text>
</comment>
<dbReference type="EMBL" id="JACEIK010005680">
    <property type="protein sequence ID" value="MCE0482019.1"/>
    <property type="molecule type" value="Genomic_DNA"/>
</dbReference>
<reference evidence="1 2" key="1">
    <citation type="journal article" date="2021" name="BMC Genomics">
        <title>Datura genome reveals duplications of psychoactive alkaloid biosynthetic genes and high mutation rate following tissue culture.</title>
        <authorList>
            <person name="Rajewski A."/>
            <person name="Carter-House D."/>
            <person name="Stajich J."/>
            <person name="Litt A."/>
        </authorList>
    </citation>
    <scope>NUCLEOTIDE SEQUENCE [LARGE SCALE GENOMIC DNA]</scope>
    <source>
        <strain evidence="1">AR-01</strain>
    </source>
</reference>
<keyword evidence="2" id="KW-1185">Reference proteome</keyword>
<proteinExistence type="predicted"/>
<evidence type="ECO:0000313" key="2">
    <source>
        <dbReference type="Proteomes" id="UP000823775"/>
    </source>
</evidence>
<gene>
    <name evidence="1" type="ORF">HAX54_040328</name>
</gene>
<name>A0ABS8VMH4_DATST</name>
<protein>
    <submittedName>
        <fullName evidence="1">Uncharacterized protein</fullName>
    </submittedName>
</protein>